<keyword evidence="1" id="KW-0732">Signal</keyword>
<feature type="signal peptide" evidence="1">
    <location>
        <begin position="1"/>
        <end position="17"/>
    </location>
</feature>
<dbReference type="Proteomes" id="UP000746535">
    <property type="component" value="Unassembled WGS sequence"/>
</dbReference>
<comment type="caution">
    <text evidence="2">The sequence shown here is derived from an EMBL/GenBank/DDBJ whole genome shotgun (WGS) entry which is preliminary data.</text>
</comment>
<dbReference type="EMBL" id="JAAVJI010000001">
    <property type="protein sequence ID" value="NJO99854.1"/>
    <property type="molecule type" value="Genomic_DNA"/>
</dbReference>
<reference evidence="2 3" key="1">
    <citation type="submission" date="2020-03" db="EMBL/GenBank/DDBJ databases">
        <authorList>
            <person name="Wang L."/>
            <person name="He N."/>
            <person name="Li Y."/>
            <person name="Fang Y."/>
            <person name="Zhang F."/>
        </authorList>
    </citation>
    <scope>NUCLEOTIDE SEQUENCE [LARGE SCALE GENOMIC DNA]</scope>
    <source>
        <strain evidence="3">hsmgli-8</strain>
    </source>
</reference>
<dbReference type="RefSeq" id="WP_168081357.1">
    <property type="nucleotide sequence ID" value="NZ_JAAVJI010000001.1"/>
</dbReference>
<gene>
    <name evidence="2" type="ORF">HBH25_03115</name>
</gene>
<protein>
    <recommendedName>
        <fullName evidence="4">DUF5666 domain-containing protein</fullName>
    </recommendedName>
</protein>
<evidence type="ECO:0000313" key="3">
    <source>
        <dbReference type="Proteomes" id="UP000746535"/>
    </source>
</evidence>
<evidence type="ECO:0000256" key="1">
    <source>
        <dbReference type="SAM" id="SignalP"/>
    </source>
</evidence>
<sequence length="200" mass="20542">MRLIPLLALLVSTATLADAPPGMTERVRGTLTTFDAHHVEMTTTTGQPLNIALTPKTAWRSVAIASPKDIAPDSYIGTAAVAQPDGTLKALEVHVFAPALRGSGAGHRPWEGADGNKATMTNGTVGTLKVADGQRLTVSYPEGEKTVVVPDGVPIVRIDPADATALKAGAHIIVTAAPDDQGSAVAQSVMVGKDGLVPPM</sequence>
<proteinExistence type="predicted"/>
<organism evidence="2 3">
    <name type="scientific">Pseudomonas quercus</name>
    <dbReference type="NCBI Taxonomy" id="2722792"/>
    <lineage>
        <taxon>Bacteria</taxon>
        <taxon>Pseudomonadati</taxon>
        <taxon>Pseudomonadota</taxon>
        <taxon>Gammaproteobacteria</taxon>
        <taxon>Pseudomonadales</taxon>
        <taxon>Pseudomonadaceae</taxon>
        <taxon>Pseudomonas</taxon>
    </lineage>
</organism>
<evidence type="ECO:0008006" key="4">
    <source>
        <dbReference type="Google" id="ProtNLM"/>
    </source>
</evidence>
<keyword evidence="3" id="KW-1185">Reference proteome</keyword>
<name>A0ABX0Y985_9PSED</name>
<accession>A0ABX0Y985</accession>
<feature type="chain" id="PRO_5047229518" description="DUF5666 domain-containing protein" evidence="1">
    <location>
        <begin position="18"/>
        <end position="200"/>
    </location>
</feature>
<evidence type="ECO:0000313" key="2">
    <source>
        <dbReference type="EMBL" id="NJO99854.1"/>
    </source>
</evidence>